<dbReference type="EMBL" id="JBHTIS010000052">
    <property type="protein sequence ID" value="MFD1044423.1"/>
    <property type="molecule type" value="Genomic_DNA"/>
</dbReference>
<organism evidence="1 2">
    <name type="scientific">Kibdelosporangium lantanae</name>
    <dbReference type="NCBI Taxonomy" id="1497396"/>
    <lineage>
        <taxon>Bacteria</taxon>
        <taxon>Bacillati</taxon>
        <taxon>Actinomycetota</taxon>
        <taxon>Actinomycetes</taxon>
        <taxon>Pseudonocardiales</taxon>
        <taxon>Pseudonocardiaceae</taxon>
        <taxon>Kibdelosporangium</taxon>
    </lineage>
</organism>
<evidence type="ECO:0000313" key="1">
    <source>
        <dbReference type="EMBL" id="MFD1044423.1"/>
    </source>
</evidence>
<keyword evidence="2" id="KW-1185">Reference proteome</keyword>
<reference evidence="2" key="1">
    <citation type="journal article" date="2019" name="Int. J. Syst. Evol. Microbiol.">
        <title>The Global Catalogue of Microorganisms (GCM) 10K type strain sequencing project: providing services to taxonomists for standard genome sequencing and annotation.</title>
        <authorList>
            <consortium name="The Broad Institute Genomics Platform"/>
            <consortium name="The Broad Institute Genome Sequencing Center for Infectious Disease"/>
            <person name="Wu L."/>
            <person name="Ma J."/>
        </authorList>
    </citation>
    <scope>NUCLEOTIDE SEQUENCE [LARGE SCALE GENOMIC DNA]</scope>
    <source>
        <strain evidence="2">JCM 31486</strain>
    </source>
</reference>
<sequence length="185" mass="19598">MNSRSAESPVGTPLFAYSVAALPWGDTGITVGGIALNSGRYLQPAALTPGDRLPEGLAVQLVLDNPTFAATAMGSGLHGCLLQNTINVLGHGLSLPDAVNQDRWGYYDIDYTTLKVTDAVQIEPFTPELLDGVEALGQPLARADTHGRPYTRRDKPRSGHAFPPAMGYWTAVDETGVAVVDPRVG</sequence>
<evidence type="ECO:0000313" key="2">
    <source>
        <dbReference type="Proteomes" id="UP001597045"/>
    </source>
</evidence>
<dbReference type="Gene3D" id="3.60.20.40">
    <property type="match status" value="1"/>
</dbReference>
<accession>A0ABW3M1E0</accession>
<protein>
    <submittedName>
        <fullName evidence="1">Uncharacterized protein</fullName>
    </submittedName>
</protein>
<proteinExistence type="predicted"/>
<dbReference type="Proteomes" id="UP001597045">
    <property type="component" value="Unassembled WGS sequence"/>
</dbReference>
<name>A0ABW3M1E0_9PSEU</name>
<comment type="caution">
    <text evidence="1">The sequence shown here is derived from an EMBL/GenBank/DDBJ whole genome shotgun (WGS) entry which is preliminary data.</text>
</comment>
<gene>
    <name evidence="1" type="ORF">ACFQ1S_01855</name>
</gene>
<dbReference type="InterPro" id="IPR043137">
    <property type="entry name" value="GGT_ssub_C"/>
</dbReference>